<reference evidence="1" key="1">
    <citation type="submission" date="2022-07" db="EMBL/GenBank/DDBJ databases">
        <title>Genome Sequence of Lecanicillium saksenae.</title>
        <authorList>
            <person name="Buettner E."/>
        </authorList>
    </citation>
    <scope>NUCLEOTIDE SEQUENCE</scope>
    <source>
        <strain evidence="1">VT-O1</strain>
    </source>
</reference>
<comment type="caution">
    <text evidence="1">The sequence shown here is derived from an EMBL/GenBank/DDBJ whole genome shotgun (WGS) entry which is preliminary data.</text>
</comment>
<protein>
    <submittedName>
        <fullName evidence="1">Uncharacterized protein</fullName>
    </submittedName>
</protein>
<accession>A0ACC1R8C9</accession>
<evidence type="ECO:0000313" key="1">
    <source>
        <dbReference type="EMBL" id="KAJ3499533.1"/>
    </source>
</evidence>
<organism evidence="1 2">
    <name type="scientific">Lecanicillium saksenae</name>
    <dbReference type="NCBI Taxonomy" id="468837"/>
    <lineage>
        <taxon>Eukaryota</taxon>
        <taxon>Fungi</taxon>
        <taxon>Dikarya</taxon>
        <taxon>Ascomycota</taxon>
        <taxon>Pezizomycotina</taxon>
        <taxon>Sordariomycetes</taxon>
        <taxon>Hypocreomycetidae</taxon>
        <taxon>Hypocreales</taxon>
        <taxon>Cordycipitaceae</taxon>
        <taxon>Lecanicillium</taxon>
    </lineage>
</organism>
<dbReference type="Proteomes" id="UP001148737">
    <property type="component" value="Unassembled WGS sequence"/>
</dbReference>
<keyword evidence="2" id="KW-1185">Reference proteome</keyword>
<proteinExistence type="predicted"/>
<sequence length="291" mass="33925">MSIHGLLAADFILNPPADNWVEVIPTITEFNSIPFFWPKAAQELLPRTAKRLLDEQENNFRRDWEQFQSGYSHVASEDYMHAWFVVNTRAFYQETRQTLLYPWRDRLALLPVADLFNHAAAGCKVSYCADSYDIIADRQYLEGEEVYTSYGEHSNDFLLAEYGFLLSHNTKDRFDPEDFVSSRLNAEETTLLKQMKTLVALRQICGPATEEEFLRDEGWFEGTSETVDKVRLQKLLAKLLEEVERYRQDVLALNDNIQGYQTLLLQRWNQIDELVRKAIQLSTFENESQST</sequence>
<name>A0ACC1R8C9_9HYPO</name>
<gene>
    <name evidence="1" type="ORF">NLG97_g244</name>
</gene>
<evidence type="ECO:0000313" key="2">
    <source>
        <dbReference type="Proteomes" id="UP001148737"/>
    </source>
</evidence>
<dbReference type="EMBL" id="JANAKD010000007">
    <property type="protein sequence ID" value="KAJ3499533.1"/>
    <property type="molecule type" value="Genomic_DNA"/>
</dbReference>